<dbReference type="STRING" id="301967.A6E15_02045"/>
<dbReference type="PANTHER" id="PTHR43591:SF78">
    <property type="entry name" value="SLR0407 PROTEIN"/>
    <property type="match status" value="1"/>
</dbReference>
<dbReference type="InterPro" id="IPR029063">
    <property type="entry name" value="SAM-dependent_MTases_sf"/>
</dbReference>
<dbReference type="Gene3D" id="3.40.50.150">
    <property type="entry name" value="Vaccinia Virus protein VP39"/>
    <property type="match status" value="1"/>
</dbReference>
<organism evidence="2 3">
    <name type="scientific">Natrinema saccharevitans</name>
    <dbReference type="NCBI Taxonomy" id="301967"/>
    <lineage>
        <taxon>Archaea</taxon>
        <taxon>Methanobacteriati</taxon>
        <taxon>Methanobacteriota</taxon>
        <taxon>Stenosarchaea group</taxon>
        <taxon>Halobacteria</taxon>
        <taxon>Halobacteriales</taxon>
        <taxon>Natrialbaceae</taxon>
        <taxon>Natrinema</taxon>
    </lineage>
</organism>
<dbReference type="OrthoDB" id="11691at2157"/>
<dbReference type="GO" id="GO:0008168">
    <property type="term" value="F:methyltransferase activity"/>
    <property type="evidence" value="ECO:0007669"/>
    <property type="project" value="TreeGrafter"/>
</dbReference>
<dbReference type="PANTHER" id="PTHR43591">
    <property type="entry name" value="METHYLTRANSFERASE"/>
    <property type="match status" value="1"/>
</dbReference>
<dbReference type="RefSeq" id="WP_076143181.1">
    <property type="nucleotide sequence ID" value="NZ_LWLN01000001.1"/>
</dbReference>
<evidence type="ECO:0000313" key="2">
    <source>
        <dbReference type="EMBL" id="OLZ39840.1"/>
    </source>
</evidence>
<protein>
    <recommendedName>
        <fullName evidence="1">Methyltransferase domain-containing protein</fullName>
    </recommendedName>
</protein>
<proteinExistence type="predicted"/>
<evidence type="ECO:0000259" key="1">
    <source>
        <dbReference type="Pfam" id="PF13847"/>
    </source>
</evidence>
<gene>
    <name evidence="2" type="ORF">A6E15_02045</name>
</gene>
<sequence>MDVHFGEVDWENIDDSHDPEQYIEYLDSVSDTQWAKEAKEYSYRALRPNEGDRILDLGCGIGVDVDGLAEYVGETGTVVGADKSESMVEEARKRYGDRENTRFVTDDGIELSFSRDEFDRSRTSRVLQHVSRPKVAIQELKRVTRSGGLIWAVEPDWEMYLLDAPNSEIGSDIMEPQFVPVQHPSIGRKLYRLFSESGFDDIETNAHTVTIADAEKATLSFRLKPRLKAMIETGLISQDEAEQWLMEIKQASENEQFLAAGTAFTVVARVPHRTD</sequence>
<dbReference type="AlphaFoldDB" id="A0A1S8ASZ1"/>
<accession>A0A1S8ASZ1</accession>
<dbReference type="SUPFAM" id="SSF53335">
    <property type="entry name" value="S-adenosyl-L-methionine-dependent methyltransferases"/>
    <property type="match status" value="1"/>
</dbReference>
<reference evidence="3" key="1">
    <citation type="submission" date="2016-04" db="EMBL/GenBank/DDBJ databases">
        <authorList>
            <person name="Chen S.-C."/>
            <person name="Lai M.-C."/>
        </authorList>
    </citation>
    <scope>NUCLEOTIDE SEQUENCE [LARGE SCALE GENOMIC DNA]</scope>
    <source>
        <strain evidence="3">AB14</strain>
    </source>
</reference>
<name>A0A1S8ASZ1_9EURY</name>
<comment type="caution">
    <text evidence="2">The sequence shown here is derived from an EMBL/GenBank/DDBJ whole genome shotgun (WGS) entry which is preliminary data.</text>
</comment>
<dbReference type="EMBL" id="LWLN01000001">
    <property type="protein sequence ID" value="OLZ39840.1"/>
    <property type="molecule type" value="Genomic_DNA"/>
</dbReference>
<evidence type="ECO:0000313" key="3">
    <source>
        <dbReference type="Proteomes" id="UP000189370"/>
    </source>
</evidence>
<feature type="domain" description="Methyltransferase" evidence="1">
    <location>
        <begin position="49"/>
        <end position="156"/>
    </location>
</feature>
<dbReference type="Pfam" id="PF13847">
    <property type="entry name" value="Methyltransf_31"/>
    <property type="match status" value="1"/>
</dbReference>
<dbReference type="CDD" id="cd02440">
    <property type="entry name" value="AdoMet_MTases"/>
    <property type="match status" value="1"/>
</dbReference>
<keyword evidence="3" id="KW-1185">Reference proteome</keyword>
<dbReference type="Proteomes" id="UP000189370">
    <property type="component" value="Unassembled WGS sequence"/>
</dbReference>
<dbReference type="InterPro" id="IPR025714">
    <property type="entry name" value="Methyltranfer_dom"/>
</dbReference>